<gene>
    <name evidence="1" type="ORF">JOF44_002541</name>
</gene>
<dbReference type="EMBL" id="JAGIOC010000001">
    <property type="protein sequence ID" value="MBP2409638.1"/>
    <property type="molecule type" value="Genomic_DNA"/>
</dbReference>
<reference evidence="1 2" key="1">
    <citation type="submission" date="2021-03" db="EMBL/GenBank/DDBJ databases">
        <title>Sequencing the genomes of 1000 actinobacteria strains.</title>
        <authorList>
            <person name="Klenk H.-P."/>
        </authorList>
    </citation>
    <scope>NUCLEOTIDE SEQUENCE [LARGE SCALE GENOMIC DNA]</scope>
    <source>
        <strain evidence="1 2">DSM 14564</strain>
    </source>
</reference>
<organism evidence="1 2">
    <name type="scientific">Brachybacterium fresconis</name>
    <dbReference type="NCBI Taxonomy" id="173363"/>
    <lineage>
        <taxon>Bacteria</taxon>
        <taxon>Bacillati</taxon>
        <taxon>Actinomycetota</taxon>
        <taxon>Actinomycetes</taxon>
        <taxon>Micrococcales</taxon>
        <taxon>Dermabacteraceae</taxon>
        <taxon>Brachybacterium</taxon>
    </lineage>
</organism>
<sequence length="187" mass="18679">MKDARSSRTARGRLGMAAGLVLAVLVGFAGASAAGVGGTVGPQSTDAAWISEETGTLSASAGSVARPETVCEGHNGAPNLLRLAEPDEGLPVSGYLVTISVEGGDEPDGWASGESSEGHPYVPANTPTYLPASTSTVAWGISGGWNTTWTGDVTVEAVGPGGWTSQPVTHSWSIGFDLVGGGYGSCS</sequence>
<name>A0ABS4YLE8_9MICO</name>
<proteinExistence type="predicted"/>
<evidence type="ECO:0000313" key="2">
    <source>
        <dbReference type="Proteomes" id="UP000698222"/>
    </source>
</evidence>
<dbReference type="RefSeq" id="WP_209891951.1">
    <property type="nucleotide sequence ID" value="NZ_BAAAJV010000006.1"/>
</dbReference>
<dbReference type="Proteomes" id="UP000698222">
    <property type="component" value="Unassembled WGS sequence"/>
</dbReference>
<protein>
    <submittedName>
        <fullName evidence="1">Uncharacterized protein</fullName>
    </submittedName>
</protein>
<evidence type="ECO:0000313" key="1">
    <source>
        <dbReference type="EMBL" id="MBP2409638.1"/>
    </source>
</evidence>
<keyword evidence="2" id="KW-1185">Reference proteome</keyword>
<accession>A0ABS4YLE8</accession>
<comment type="caution">
    <text evidence="1">The sequence shown here is derived from an EMBL/GenBank/DDBJ whole genome shotgun (WGS) entry which is preliminary data.</text>
</comment>